<evidence type="ECO:0000313" key="1">
    <source>
        <dbReference type="EMBL" id="KAK4547192.1"/>
    </source>
</evidence>
<name>A0AAV9JQF0_9PEZI</name>
<dbReference type="EMBL" id="JAVFHQ010000012">
    <property type="protein sequence ID" value="KAK4547192.1"/>
    <property type="molecule type" value="Genomic_DNA"/>
</dbReference>
<keyword evidence="2" id="KW-1185">Reference proteome</keyword>
<organism evidence="1 2">
    <name type="scientific">Oleoguttula mirabilis</name>
    <dbReference type="NCBI Taxonomy" id="1507867"/>
    <lineage>
        <taxon>Eukaryota</taxon>
        <taxon>Fungi</taxon>
        <taxon>Dikarya</taxon>
        <taxon>Ascomycota</taxon>
        <taxon>Pezizomycotina</taxon>
        <taxon>Dothideomycetes</taxon>
        <taxon>Dothideomycetidae</taxon>
        <taxon>Mycosphaerellales</taxon>
        <taxon>Teratosphaeriaceae</taxon>
        <taxon>Oleoguttula</taxon>
    </lineage>
</organism>
<evidence type="ECO:0000313" key="2">
    <source>
        <dbReference type="Proteomes" id="UP001324427"/>
    </source>
</evidence>
<sequence length="394" mass="43734">MGNILFIGVIFAAATGFWGSTLAWGTAITGMVLTQAAWLMVIILPLTHHHRHHPSTTGIGDQAQAIDWYTNQDPLIPKIYVRVPNLYPTLQDDISGKSLSLRDWDKQSGIAHACWDDDPETCSLLHDFQYDADDTHCYDWTKTTVSDDIPKYMANGTLTPHGVVDFHIKVGIVDILPPNSQWAAPIAADCRYWDEDWHQKNETVAGGRITIPDIGPIKIEVPDGIQVPTNSTPDLVGQAIQVTGRRSLAGPASLVDFFSSIPRRRATDEIDRFAKQGAMVLHDHLRSDTSAGTFLALHRAATALLRTDDKHNKLWKRAVPFVKAPADADHVIEALINHVIDQTHDNDKMRMEAFATHAMMEAVVQRVAYSGQAQMVDVRLMNRAWERISPGGGF</sequence>
<dbReference type="AlphaFoldDB" id="A0AAV9JQF0"/>
<reference evidence="1 2" key="1">
    <citation type="submission" date="2021-11" db="EMBL/GenBank/DDBJ databases">
        <title>Black yeast isolated from Biological Soil Crust.</title>
        <authorList>
            <person name="Kurbessoian T."/>
        </authorList>
    </citation>
    <scope>NUCLEOTIDE SEQUENCE [LARGE SCALE GENOMIC DNA]</scope>
    <source>
        <strain evidence="1 2">CCFEE 5522</strain>
    </source>
</reference>
<dbReference type="Proteomes" id="UP001324427">
    <property type="component" value="Unassembled WGS sequence"/>
</dbReference>
<accession>A0AAV9JQF0</accession>
<protein>
    <submittedName>
        <fullName evidence="1">Uncharacterized protein</fullName>
    </submittedName>
</protein>
<proteinExistence type="predicted"/>
<comment type="caution">
    <text evidence="1">The sequence shown here is derived from an EMBL/GenBank/DDBJ whole genome shotgun (WGS) entry which is preliminary data.</text>
</comment>
<gene>
    <name evidence="1" type="ORF">LTR36_001413</name>
</gene>